<gene>
    <name evidence="3" type="ORF">APE01nite_07930</name>
</gene>
<reference evidence="3 4" key="1">
    <citation type="submission" date="2019-06" db="EMBL/GenBank/DDBJ databases">
        <title>Whole genome shotgun sequence of Acetobacter peroxydans NBRC 13755.</title>
        <authorList>
            <person name="Hosoyama A."/>
            <person name="Uohara A."/>
            <person name="Ohji S."/>
            <person name="Ichikawa N."/>
        </authorList>
    </citation>
    <scope>NUCLEOTIDE SEQUENCE [LARGE SCALE GENOMIC DNA]</scope>
    <source>
        <strain evidence="3 4">NBRC 13755</strain>
    </source>
</reference>
<evidence type="ECO:0000256" key="2">
    <source>
        <dbReference type="SAM" id="MobiDB-lite"/>
    </source>
</evidence>
<accession>A0A4Y3TRL0</accession>
<feature type="compositionally biased region" description="Low complexity" evidence="2">
    <location>
        <begin position="34"/>
        <end position="45"/>
    </location>
</feature>
<name>A0A4Y3TRL0_9PROT</name>
<feature type="compositionally biased region" description="Polar residues" evidence="2">
    <location>
        <begin position="1"/>
        <end position="13"/>
    </location>
</feature>
<protein>
    <submittedName>
        <fullName evidence="3">Uncharacterized protein</fullName>
    </submittedName>
</protein>
<comment type="caution">
    <text evidence="3">The sequence shown here is derived from an EMBL/GenBank/DDBJ whole genome shotgun (WGS) entry which is preliminary data.</text>
</comment>
<organism evidence="3 4">
    <name type="scientific">Acetobacter peroxydans</name>
    <dbReference type="NCBI Taxonomy" id="104098"/>
    <lineage>
        <taxon>Bacteria</taxon>
        <taxon>Pseudomonadati</taxon>
        <taxon>Pseudomonadota</taxon>
        <taxon>Alphaproteobacteria</taxon>
        <taxon>Acetobacterales</taxon>
        <taxon>Acetobacteraceae</taxon>
        <taxon>Acetobacter</taxon>
    </lineage>
</organism>
<feature type="region of interest" description="Disordered" evidence="2">
    <location>
        <begin position="1"/>
        <end position="98"/>
    </location>
</feature>
<dbReference type="EMBL" id="BJMV01000003">
    <property type="protein sequence ID" value="GEB84996.1"/>
    <property type="molecule type" value="Genomic_DNA"/>
</dbReference>
<proteinExistence type="predicted"/>
<dbReference type="RefSeq" id="WP_141374938.1">
    <property type="nucleotide sequence ID" value="NZ_BAPL01000016.1"/>
</dbReference>
<dbReference type="Proteomes" id="UP000317730">
    <property type="component" value="Unassembled WGS sequence"/>
</dbReference>
<evidence type="ECO:0000256" key="1">
    <source>
        <dbReference type="SAM" id="Coils"/>
    </source>
</evidence>
<keyword evidence="4" id="KW-1185">Reference proteome</keyword>
<evidence type="ECO:0000313" key="4">
    <source>
        <dbReference type="Proteomes" id="UP000317730"/>
    </source>
</evidence>
<evidence type="ECO:0000313" key="3">
    <source>
        <dbReference type="EMBL" id="GEB84996.1"/>
    </source>
</evidence>
<keyword evidence="1" id="KW-0175">Coiled coil</keyword>
<feature type="coiled-coil region" evidence="1">
    <location>
        <begin position="100"/>
        <end position="183"/>
    </location>
</feature>
<feature type="compositionally biased region" description="Basic and acidic residues" evidence="2">
    <location>
        <begin position="56"/>
        <end position="67"/>
    </location>
</feature>
<sequence length="217" mass="24468">MNTSPFLSSSTSDQQHEDGLEEASMLNALERLGQSARSRPSPRQSVEPTGKRRRFVRDGEVQVEKHTLGRAAAPRTLADPRPGGGNARAVHFSDEDNGELTRLRRHLAEEKLRAEEAERQLAETQASQRGLMTRAGHADVLVRELKEKLTERETHLSRAMREIKALRERLDVAEAEVDLLRERVESQPAAVPAVRRYELAVEESENGGPQPVKWWKD</sequence>
<dbReference type="AlphaFoldDB" id="A0A4Y3TRL0"/>
<dbReference type="OrthoDB" id="7283282at2"/>